<evidence type="ECO:0000256" key="1">
    <source>
        <dbReference type="ARBA" id="ARBA00001947"/>
    </source>
</evidence>
<sequence length="407" mass="45248">MLNEQRKEEITSLCQRLVQEKSYSGEEQFVASIIKEFGESKPFDSVFTDKFGNLILEIKGTEKGSSVLFDGHIDTVPVNEAKWQTGPFSGDIKDGRIYGRGTSDMKGAVSAMLAAAVYFAEDTNKNFPGTIYVSCSVHEECFEGVATREVSEKVNPDYVVIGEATNLNLNRGQRGRAEIVLETFGKSAHSSNPDKGINAVYKMNQLLQRIQQLEIAEHPVLGKGILELTDIKSAPYPGASVVPSHCKVTFDRRLLVEETKNSVLAPIQKIIHEMKKEDPELQASVSYAYGEEKCYTGEKIGDERYFPAWLFDENEEFVQAGLESLKEQGFNPKVSHYSFCTNGSHFAGEKGIKTVGFGPSQEHMAHIDDEYIEIDQLHQAVVGYYALMKAFTSITAISQTEGSQEYV</sequence>
<evidence type="ECO:0000256" key="4">
    <source>
        <dbReference type="ARBA" id="ARBA00022833"/>
    </source>
</evidence>
<keyword evidence="2" id="KW-0479">Metal-binding</keyword>
<dbReference type="Gene3D" id="3.30.70.360">
    <property type="match status" value="1"/>
</dbReference>
<feature type="domain" description="Peptidase M20 dimerisation" evidence="5">
    <location>
        <begin position="172"/>
        <end position="278"/>
    </location>
</feature>
<dbReference type="GO" id="GO:0016787">
    <property type="term" value="F:hydrolase activity"/>
    <property type="evidence" value="ECO:0007669"/>
    <property type="project" value="UniProtKB-KW"/>
</dbReference>
<comment type="cofactor">
    <cofactor evidence="1">
        <name>Zn(2+)</name>
        <dbReference type="ChEBI" id="CHEBI:29105"/>
    </cofactor>
</comment>
<evidence type="ECO:0000313" key="7">
    <source>
        <dbReference type="Proteomes" id="UP000215059"/>
    </source>
</evidence>
<dbReference type="SUPFAM" id="SSF55031">
    <property type="entry name" value="Bacterial exopeptidase dimerisation domain"/>
    <property type="match status" value="1"/>
</dbReference>
<dbReference type="InterPro" id="IPR050072">
    <property type="entry name" value="Peptidase_M20A"/>
</dbReference>
<proteinExistence type="predicted"/>
<dbReference type="PANTHER" id="PTHR43808">
    <property type="entry name" value="ACETYLORNITHINE DEACETYLASE"/>
    <property type="match status" value="1"/>
</dbReference>
<organism evidence="6 7">
    <name type="scientific">Fictibacillus aquaticus</name>
    <dbReference type="NCBI Taxonomy" id="2021314"/>
    <lineage>
        <taxon>Bacteria</taxon>
        <taxon>Bacillati</taxon>
        <taxon>Bacillota</taxon>
        <taxon>Bacilli</taxon>
        <taxon>Bacillales</taxon>
        <taxon>Fictibacillaceae</taxon>
        <taxon>Fictibacillus</taxon>
    </lineage>
</organism>
<dbReference type="InterPro" id="IPR036264">
    <property type="entry name" value="Bact_exopeptidase_dim_dom"/>
</dbReference>
<evidence type="ECO:0000259" key="5">
    <source>
        <dbReference type="Pfam" id="PF07687"/>
    </source>
</evidence>
<dbReference type="GO" id="GO:0046872">
    <property type="term" value="F:metal ion binding"/>
    <property type="evidence" value="ECO:0007669"/>
    <property type="project" value="UniProtKB-KW"/>
</dbReference>
<reference evidence="6 7" key="1">
    <citation type="submission" date="2017-07" db="EMBL/GenBank/DDBJ databases">
        <title>Fictibacillus sp. nov. GDSW-R2A3 Genome sequencing and assembly.</title>
        <authorList>
            <person name="Mayilraj S."/>
        </authorList>
    </citation>
    <scope>NUCLEOTIDE SEQUENCE [LARGE SCALE GENOMIC DNA]</scope>
    <source>
        <strain evidence="6 7">GDSW-R2A3</strain>
    </source>
</reference>
<dbReference type="PANTHER" id="PTHR43808:SF32">
    <property type="entry name" value="ARGE_DAPE-RELATED DEACYLASE"/>
    <property type="match status" value="1"/>
</dbReference>
<dbReference type="InterPro" id="IPR002933">
    <property type="entry name" value="Peptidase_M20"/>
</dbReference>
<evidence type="ECO:0000256" key="3">
    <source>
        <dbReference type="ARBA" id="ARBA00022801"/>
    </source>
</evidence>
<gene>
    <name evidence="6" type="ORF">CGZ90_13560</name>
</gene>
<name>A0A235FAC2_9BACL</name>
<dbReference type="Gene3D" id="3.40.630.10">
    <property type="entry name" value="Zn peptidases"/>
    <property type="match status" value="2"/>
</dbReference>
<keyword evidence="4" id="KW-0862">Zinc</keyword>
<protein>
    <submittedName>
        <fullName evidence="6">YgeY family selenium metabolism-linked hydrolase</fullName>
    </submittedName>
</protein>
<dbReference type="InterPro" id="IPR011650">
    <property type="entry name" value="Peptidase_M20_dimer"/>
</dbReference>
<dbReference type="Pfam" id="PF07687">
    <property type="entry name" value="M20_dimer"/>
    <property type="match status" value="1"/>
</dbReference>
<dbReference type="EMBL" id="NOII01000003">
    <property type="protein sequence ID" value="OYD57685.1"/>
    <property type="molecule type" value="Genomic_DNA"/>
</dbReference>
<dbReference type="OrthoDB" id="9792335at2"/>
<dbReference type="NCBIfam" id="NF009555">
    <property type="entry name" value="PRK13004.1"/>
    <property type="match status" value="1"/>
</dbReference>
<dbReference type="InterPro" id="IPR001261">
    <property type="entry name" value="ArgE/DapE_CS"/>
</dbReference>
<comment type="caution">
    <text evidence="6">The sequence shown here is derived from an EMBL/GenBank/DDBJ whole genome shotgun (WGS) entry which is preliminary data.</text>
</comment>
<accession>A0A235FAC2</accession>
<dbReference type="Proteomes" id="UP000215059">
    <property type="component" value="Unassembled WGS sequence"/>
</dbReference>
<keyword evidence="3 6" id="KW-0378">Hydrolase</keyword>
<dbReference type="Pfam" id="PF01546">
    <property type="entry name" value="Peptidase_M20"/>
    <property type="match status" value="1"/>
</dbReference>
<evidence type="ECO:0000256" key="2">
    <source>
        <dbReference type="ARBA" id="ARBA00022723"/>
    </source>
</evidence>
<evidence type="ECO:0000313" key="6">
    <source>
        <dbReference type="EMBL" id="OYD57685.1"/>
    </source>
</evidence>
<dbReference type="PROSITE" id="PS00758">
    <property type="entry name" value="ARGE_DAPE_CPG2_1"/>
    <property type="match status" value="1"/>
</dbReference>
<dbReference type="SUPFAM" id="SSF53187">
    <property type="entry name" value="Zn-dependent exopeptidases"/>
    <property type="match status" value="1"/>
</dbReference>
<dbReference type="RefSeq" id="WP_094253036.1">
    <property type="nucleotide sequence ID" value="NZ_JBHLXL010000001.1"/>
</dbReference>
<keyword evidence="7" id="KW-1185">Reference proteome</keyword>
<dbReference type="AlphaFoldDB" id="A0A235FAC2"/>